<dbReference type="Proteomes" id="UP001303373">
    <property type="component" value="Chromosome 1"/>
</dbReference>
<keyword evidence="3" id="KW-1185">Reference proteome</keyword>
<gene>
    <name evidence="2" type="ORF">R9X50_00016900</name>
</gene>
<dbReference type="AlphaFoldDB" id="A0AAQ3LYB6"/>
<sequence length="588" mass="63932">MEPRVTKRERKLHLSYELPHRVHCTRLYPVKSSNGSTVIIYGHDRGIRILWRGGRVPREPLEQAQEANGIKSTDIVVVDSDDVKPSATEGLVDTSIDEKEELDPDCPYPSIISEVDVDVGAAVLHLAVPSLPLSIQQSSPLFNSHALVALACSNGQTVVINVPLTPPRDATIRELPQYILESRIDLPQSTTLCRSLAVHVHIAVDDDNAETVHSSCSLLVASVAETLHIAKLPIVTGQLPQESDARMIEHRLEHLGKKVNFHPSSHSSQVLVTDVSGAVRVFDPTATQSTSYRPGSRDSAHPDQTQSQGLGRWTVSFNSAYVRDAHAFPRRKQVLDAAWILSGRAVLMLLEDGEWGIWDVSGSLKGGKGIQDFVLRGYLGSVGTESVPVAQQKKGSSKLAPMTPNTRKAKAEDLFAGPTKVAGVAPNGFISITQSTTRTGQSDESVLMNFGSELYSIPSLQTFWQRSTATTSSGALYSSGLTHLSDINLMGENITSTAQFGANSSSANLGQMNTQRDILVSAEHRLIILQNLRPPTPSRALFQKAVEQPTARDQRMLDAGELDVGGMDRMLDNLANNTNHPRRVGFAH</sequence>
<reference evidence="2 3" key="1">
    <citation type="submission" date="2023-11" db="EMBL/GenBank/DDBJ databases">
        <title>An acidophilic fungus is an integral part of prey digestion in a carnivorous sundew plant.</title>
        <authorList>
            <person name="Tsai I.J."/>
        </authorList>
    </citation>
    <scope>NUCLEOTIDE SEQUENCE [LARGE SCALE GENOMIC DNA]</scope>
    <source>
        <strain evidence="2">169a</strain>
    </source>
</reference>
<feature type="region of interest" description="Disordered" evidence="1">
    <location>
        <begin position="286"/>
        <end position="309"/>
    </location>
</feature>
<evidence type="ECO:0000256" key="1">
    <source>
        <dbReference type="SAM" id="MobiDB-lite"/>
    </source>
</evidence>
<organism evidence="2 3">
    <name type="scientific">Acrodontium crateriforme</name>
    <dbReference type="NCBI Taxonomy" id="150365"/>
    <lineage>
        <taxon>Eukaryota</taxon>
        <taxon>Fungi</taxon>
        <taxon>Dikarya</taxon>
        <taxon>Ascomycota</taxon>
        <taxon>Pezizomycotina</taxon>
        <taxon>Dothideomycetes</taxon>
        <taxon>Dothideomycetidae</taxon>
        <taxon>Mycosphaerellales</taxon>
        <taxon>Teratosphaeriaceae</taxon>
        <taxon>Acrodontium</taxon>
    </lineage>
</organism>
<protein>
    <recommendedName>
        <fullName evidence="4">Nucleoporin NUP37</fullName>
    </recommendedName>
</protein>
<dbReference type="EMBL" id="CP138580">
    <property type="protein sequence ID" value="WPG97394.1"/>
    <property type="molecule type" value="Genomic_DNA"/>
</dbReference>
<accession>A0AAQ3LYB6</accession>
<evidence type="ECO:0000313" key="3">
    <source>
        <dbReference type="Proteomes" id="UP001303373"/>
    </source>
</evidence>
<proteinExistence type="predicted"/>
<dbReference type="Gene3D" id="2.130.10.10">
    <property type="entry name" value="YVTN repeat-like/Quinoprotein amine dehydrogenase"/>
    <property type="match status" value="1"/>
</dbReference>
<name>A0AAQ3LYB6_9PEZI</name>
<dbReference type="InterPro" id="IPR015943">
    <property type="entry name" value="WD40/YVTN_repeat-like_dom_sf"/>
</dbReference>
<evidence type="ECO:0008006" key="4">
    <source>
        <dbReference type="Google" id="ProtNLM"/>
    </source>
</evidence>
<evidence type="ECO:0000313" key="2">
    <source>
        <dbReference type="EMBL" id="WPG97394.1"/>
    </source>
</evidence>